<dbReference type="InterPro" id="IPR036291">
    <property type="entry name" value="NAD(P)-bd_dom_sf"/>
</dbReference>
<dbReference type="SUPFAM" id="SSF51735">
    <property type="entry name" value="NAD(P)-binding Rossmann-fold domains"/>
    <property type="match status" value="1"/>
</dbReference>
<dbReference type="InterPro" id="IPR003148">
    <property type="entry name" value="RCK_N"/>
</dbReference>
<protein>
    <submittedName>
        <fullName evidence="10">Cation:proton antiporter</fullName>
    </submittedName>
</protein>
<evidence type="ECO:0000256" key="5">
    <source>
        <dbReference type="ARBA" id="ARBA00022989"/>
    </source>
</evidence>
<evidence type="ECO:0000256" key="6">
    <source>
        <dbReference type="ARBA" id="ARBA00023136"/>
    </source>
</evidence>
<keyword evidence="5 8" id="KW-1133">Transmembrane helix</keyword>
<feature type="transmembrane region" description="Helical" evidence="8">
    <location>
        <begin position="84"/>
        <end position="104"/>
    </location>
</feature>
<evidence type="ECO:0000256" key="2">
    <source>
        <dbReference type="ARBA" id="ARBA00005551"/>
    </source>
</evidence>
<sequence>MTLLAVYLAVVFGCGLVAKLIRLPPLIGFLAAGFILKAADVEMLGGLDIMSEVGVTLLLFAIGLQLDLRSLIKKEVWLNAGADMAVMTGIGIGFLSLMGVLGAFGPQSLTVLAAIAFVLSFSSTIVAVKILQERGDEQSLYGRIVIGVLVVQDIGAVVLMSISRGEAPSLWALILVVVVPALAWATKYWSRLGHGEMEVLFGLGMAVIPGYLLFTAVGLSGSLGALVMGVVLARHSGAERLSNALFRIKDLLLVGFFVSIGFHGIPTWENVVIGLGLLLLLPMQAFLYWGLLWLLGLRNRTSLLAAFALANYSEFALIIAEIGTEDGWLSEEWLLSLVIAVAGSFVIAGLVNPTSVSGISRLARRLPTRPPDKIHPEDRPIDVGDAEAVVLGMGRVGSAVYRRLTEEYGYNTLGVEHDPNRIRALVPQGFQIIEGDATDCDFWTRVVTGSGVKMIVLAMPAQYANIEALRELQRIGDGGAVVASVALYREDVAELTELGTDVVIHLYAGAGEALADRAVEAVRARDNDDDDRLPPVEGKPDRFDRHMLGTRETRVRDDTRLPDG</sequence>
<evidence type="ECO:0000256" key="3">
    <source>
        <dbReference type="ARBA" id="ARBA00022448"/>
    </source>
</evidence>
<dbReference type="RefSeq" id="WP_345312260.1">
    <property type="nucleotide sequence ID" value="NZ_BAABIE010000002.1"/>
</dbReference>
<dbReference type="InterPro" id="IPR006153">
    <property type="entry name" value="Cation/H_exchanger_TM"/>
</dbReference>
<evidence type="ECO:0000256" key="1">
    <source>
        <dbReference type="ARBA" id="ARBA00004141"/>
    </source>
</evidence>
<comment type="subcellular location">
    <subcellularLocation>
        <location evidence="1">Membrane</location>
        <topology evidence="1">Multi-pass membrane protein</topology>
    </subcellularLocation>
</comment>
<feature type="domain" description="RCK N-terminal" evidence="9">
    <location>
        <begin position="385"/>
        <end position="504"/>
    </location>
</feature>
<feature type="transmembrane region" description="Helical" evidence="8">
    <location>
        <begin position="302"/>
        <end position="322"/>
    </location>
</feature>
<evidence type="ECO:0000313" key="10">
    <source>
        <dbReference type="EMBL" id="GAA4739649.1"/>
    </source>
</evidence>
<dbReference type="InterPro" id="IPR038770">
    <property type="entry name" value="Na+/solute_symporter_sf"/>
</dbReference>
<evidence type="ECO:0000259" key="9">
    <source>
        <dbReference type="PROSITE" id="PS51201"/>
    </source>
</evidence>
<keyword evidence="6 8" id="KW-0472">Membrane</keyword>
<feature type="transmembrane region" description="Helical" evidence="8">
    <location>
        <begin position="210"/>
        <end position="232"/>
    </location>
</feature>
<keyword evidence="3" id="KW-0813">Transport</keyword>
<feature type="transmembrane region" description="Helical" evidence="8">
    <location>
        <begin position="6"/>
        <end position="36"/>
    </location>
</feature>
<dbReference type="PANTHER" id="PTHR42751">
    <property type="entry name" value="SODIUM/HYDROGEN EXCHANGER FAMILY/TRKA DOMAIN PROTEIN"/>
    <property type="match status" value="1"/>
</dbReference>
<evidence type="ECO:0000256" key="4">
    <source>
        <dbReference type="ARBA" id="ARBA00022692"/>
    </source>
</evidence>
<gene>
    <name evidence="10" type="ORF">GCM10023217_04370</name>
</gene>
<reference evidence="11" key="1">
    <citation type="journal article" date="2019" name="Int. J. Syst. Evol. Microbiol.">
        <title>The Global Catalogue of Microorganisms (GCM) 10K type strain sequencing project: providing services to taxonomists for standard genome sequencing and annotation.</title>
        <authorList>
            <consortium name="The Broad Institute Genomics Platform"/>
            <consortium name="The Broad Institute Genome Sequencing Center for Infectious Disease"/>
            <person name="Wu L."/>
            <person name="Ma J."/>
        </authorList>
    </citation>
    <scope>NUCLEOTIDE SEQUENCE [LARGE SCALE GENOMIC DNA]</scope>
    <source>
        <strain evidence="11">JCM 18077</strain>
    </source>
</reference>
<evidence type="ECO:0000256" key="8">
    <source>
        <dbReference type="SAM" id="Phobius"/>
    </source>
</evidence>
<evidence type="ECO:0000256" key="7">
    <source>
        <dbReference type="SAM" id="MobiDB-lite"/>
    </source>
</evidence>
<evidence type="ECO:0000313" key="11">
    <source>
        <dbReference type="Proteomes" id="UP001500822"/>
    </source>
</evidence>
<keyword evidence="11" id="KW-1185">Reference proteome</keyword>
<dbReference type="Proteomes" id="UP001500822">
    <property type="component" value="Unassembled WGS sequence"/>
</dbReference>
<proteinExistence type="inferred from homology"/>
<keyword evidence="4 8" id="KW-0812">Transmembrane</keyword>
<feature type="transmembrane region" description="Helical" evidence="8">
    <location>
        <begin position="271"/>
        <end position="295"/>
    </location>
</feature>
<comment type="caution">
    <text evidence="10">The sequence shown here is derived from an EMBL/GenBank/DDBJ whole genome shotgun (WGS) entry which is preliminary data.</text>
</comment>
<feature type="transmembrane region" description="Helical" evidence="8">
    <location>
        <begin position="334"/>
        <end position="356"/>
    </location>
</feature>
<dbReference type="EMBL" id="BAABIE010000002">
    <property type="protein sequence ID" value="GAA4739649.1"/>
    <property type="molecule type" value="Genomic_DNA"/>
</dbReference>
<feature type="region of interest" description="Disordered" evidence="7">
    <location>
        <begin position="524"/>
        <end position="564"/>
    </location>
</feature>
<feature type="transmembrane region" description="Helical" evidence="8">
    <location>
        <begin position="170"/>
        <end position="190"/>
    </location>
</feature>
<dbReference type="Gene3D" id="1.20.1530.20">
    <property type="match status" value="1"/>
</dbReference>
<name>A0ABP8YVB7_9ACTN</name>
<feature type="transmembrane region" description="Helical" evidence="8">
    <location>
        <begin position="43"/>
        <end position="64"/>
    </location>
</feature>
<dbReference type="PANTHER" id="PTHR42751:SF1">
    <property type="entry name" value="CATION_PROTON ANTIPORTER YBAL-RELATED"/>
    <property type="match status" value="1"/>
</dbReference>
<dbReference type="PROSITE" id="PS51201">
    <property type="entry name" value="RCK_N"/>
    <property type="match status" value="1"/>
</dbReference>
<dbReference type="Gene3D" id="3.40.50.720">
    <property type="entry name" value="NAD(P)-binding Rossmann-like Domain"/>
    <property type="match status" value="1"/>
</dbReference>
<feature type="transmembrane region" description="Helical" evidence="8">
    <location>
        <begin position="111"/>
        <end position="132"/>
    </location>
</feature>
<comment type="similarity">
    <text evidence="2">Belongs to the monovalent cation:proton antiporter 2 (CPA2) transporter (TC 2.A.37) family.</text>
</comment>
<dbReference type="Pfam" id="PF00999">
    <property type="entry name" value="Na_H_Exchanger"/>
    <property type="match status" value="1"/>
</dbReference>
<feature type="transmembrane region" description="Helical" evidence="8">
    <location>
        <begin position="144"/>
        <end position="163"/>
    </location>
</feature>
<dbReference type="Pfam" id="PF02254">
    <property type="entry name" value="TrkA_N"/>
    <property type="match status" value="1"/>
</dbReference>
<organism evidence="10 11">
    <name type="scientific">Gordonia alkaliphila</name>
    <dbReference type="NCBI Taxonomy" id="1053547"/>
    <lineage>
        <taxon>Bacteria</taxon>
        <taxon>Bacillati</taxon>
        <taxon>Actinomycetota</taxon>
        <taxon>Actinomycetes</taxon>
        <taxon>Mycobacteriales</taxon>
        <taxon>Gordoniaceae</taxon>
        <taxon>Gordonia</taxon>
    </lineage>
</organism>
<accession>A0ABP8YVB7</accession>